<proteinExistence type="predicted"/>
<name>A0A6J5KVB7_9CAUD</name>
<reference evidence="2" key="1">
    <citation type="submission" date="2020-04" db="EMBL/GenBank/DDBJ databases">
        <authorList>
            <person name="Chiriac C."/>
            <person name="Salcher M."/>
            <person name="Ghai R."/>
            <person name="Kavagutti S V."/>
        </authorList>
    </citation>
    <scope>NUCLEOTIDE SEQUENCE</scope>
</reference>
<protein>
    <submittedName>
        <fullName evidence="2">Uncharacterized protein</fullName>
    </submittedName>
</protein>
<evidence type="ECO:0000256" key="1">
    <source>
        <dbReference type="SAM" id="MobiDB-lite"/>
    </source>
</evidence>
<feature type="region of interest" description="Disordered" evidence="1">
    <location>
        <begin position="1"/>
        <end position="20"/>
    </location>
</feature>
<dbReference type="EMBL" id="LR796188">
    <property type="protein sequence ID" value="CAB4125115.1"/>
    <property type="molecule type" value="Genomic_DNA"/>
</dbReference>
<accession>A0A6J5KVB7</accession>
<feature type="compositionally biased region" description="Polar residues" evidence="1">
    <location>
        <begin position="1"/>
        <end position="12"/>
    </location>
</feature>
<gene>
    <name evidence="2" type="ORF">UFOVP54_63</name>
</gene>
<organism evidence="2">
    <name type="scientific">uncultured Caudovirales phage</name>
    <dbReference type="NCBI Taxonomy" id="2100421"/>
    <lineage>
        <taxon>Viruses</taxon>
        <taxon>Duplodnaviria</taxon>
        <taxon>Heunggongvirae</taxon>
        <taxon>Uroviricota</taxon>
        <taxon>Caudoviricetes</taxon>
        <taxon>Peduoviridae</taxon>
        <taxon>Maltschvirus</taxon>
        <taxon>Maltschvirus maltsch</taxon>
    </lineage>
</organism>
<sequence>MAKVSHSSPQKTRTNKSRKSVLKTFNLIKQNELILKKLQNG</sequence>
<evidence type="ECO:0000313" key="2">
    <source>
        <dbReference type="EMBL" id="CAB4125115.1"/>
    </source>
</evidence>